<dbReference type="PROSITE" id="PS51382">
    <property type="entry name" value="SPX"/>
    <property type="match status" value="1"/>
</dbReference>
<feature type="transmembrane region" description="Helical" evidence="7">
    <location>
        <begin position="291"/>
        <end position="308"/>
    </location>
</feature>
<name>A0A3S3N4N1_9MAGN</name>
<feature type="region of interest" description="Disordered" evidence="6">
    <location>
        <begin position="444"/>
        <end position="471"/>
    </location>
</feature>
<feature type="domain" description="SPX" evidence="8">
    <location>
        <begin position="2"/>
        <end position="145"/>
    </location>
</feature>
<protein>
    <submittedName>
        <fullName evidence="9">SPX domain-containing protein</fullName>
    </submittedName>
</protein>
<reference evidence="9 10" key="1">
    <citation type="journal article" date="2019" name="Nat. Plants">
        <title>Stout camphor tree genome fills gaps in understanding of flowering plant genome evolution.</title>
        <authorList>
            <person name="Chaw S.M."/>
            <person name="Liu Y.C."/>
            <person name="Wu Y.W."/>
            <person name="Wang H.Y."/>
            <person name="Lin C.I."/>
            <person name="Wu C.S."/>
            <person name="Ke H.M."/>
            <person name="Chang L.Y."/>
            <person name="Hsu C.Y."/>
            <person name="Yang H.T."/>
            <person name="Sudianto E."/>
            <person name="Hsu M.H."/>
            <person name="Wu K.P."/>
            <person name="Wang L.N."/>
            <person name="Leebens-Mack J.H."/>
            <person name="Tsai I.J."/>
        </authorList>
    </citation>
    <scope>NUCLEOTIDE SEQUENCE [LARGE SCALE GENOMIC DNA]</scope>
    <source>
        <strain evidence="10">cv. Chaw 1501</strain>
        <tissue evidence="9">Young leaves</tissue>
    </source>
</reference>
<evidence type="ECO:0000256" key="3">
    <source>
        <dbReference type="ARBA" id="ARBA00022692"/>
    </source>
</evidence>
<dbReference type="STRING" id="337451.A0A3S3N4N1"/>
<dbReference type="GO" id="GO:0022857">
    <property type="term" value="F:transmembrane transporter activity"/>
    <property type="evidence" value="ECO:0007669"/>
    <property type="project" value="InterPro"/>
</dbReference>
<evidence type="ECO:0000313" key="9">
    <source>
        <dbReference type="EMBL" id="RWR80721.1"/>
    </source>
</evidence>
<dbReference type="PANTHER" id="PTHR23510">
    <property type="entry name" value="INNER MEMBRANE TRANSPORT PROTEIN YAJR"/>
    <property type="match status" value="1"/>
</dbReference>
<organism evidence="9 10">
    <name type="scientific">Cinnamomum micranthum f. kanehirae</name>
    <dbReference type="NCBI Taxonomy" id="337451"/>
    <lineage>
        <taxon>Eukaryota</taxon>
        <taxon>Viridiplantae</taxon>
        <taxon>Streptophyta</taxon>
        <taxon>Embryophyta</taxon>
        <taxon>Tracheophyta</taxon>
        <taxon>Spermatophyta</taxon>
        <taxon>Magnoliopsida</taxon>
        <taxon>Magnoliidae</taxon>
        <taxon>Laurales</taxon>
        <taxon>Lauraceae</taxon>
        <taxon>Cinnamomum</taxon>
    </lineage>
</organism>
<keyword evidence="3 7" id="KW-0812">Transmembrane</keyword>
<feature type="transmembrane region" description="Helical" evidence="7">
    <location>
        <begin position="553"/>
        <end position="572"/>
    </location>
</feature>
<feature type="transmembrane region" description="Helical" evidence="7">
    <location>
        <begin position="521"/>
        <end position="541"/>
    </location>
</feature>
<accession>A0A3S3N4N1</accession>
<evidence type="ECO:0000256" key="7">
    <source>
        <dbReference type="SAM" id="Phobius"/>
    </source>
</evidence>
<comment type="similarity">
    <text evidence="2">Belongs to the major facilitator superfamily.</text>
</comment>
<feature type="compositionally biased region" description="Acidic residues" evidence="6">
    <location>
        <begin position="452"/>
        <end position="466"/>
    </location>
</feature>
<feature type="transmembrane region" description="Helical" evidence="7">
    <location>
        <begin position="256"/>
        <end position="279"/>
    </location>
</feature>
<proteinExistence type="inferred from homology"/>
<dbReference type="InterPro" id="IPR004331">
    <property type="entry name" value="SPX_dom"/>
</dbReference>
<dbReference type="Pfam" id="PF03105">
    <property type="entry name" value="SPX"/>
    <property type="match status" value="1"/>
</dbReference>
<dbReference type="CDD" id="cd14479">
    <property type="entry name" value="SPX-MFS_plant"/>
    <property type="match status" value="1"/>
</dbReference>
<comment type="subcellular location">
    <subcellularLocation>
        <location evidence="1">Membrane</location>
        <topology evidence="1">Multi-pass membrane protein</topology>
    </subcellularLocation>
</comment>
<keyword evidence="5 7" id="KW-0472">Membrane</keyword>
<dbReference type="Pfam" id="PF07690">
    <property type="entry name" value="MFS_1"/>
    <property type="match status" value="1"/>
</dbReference>
<dbReference type="GO" id="GO:0016020">
    <property type="term" value="C:membrane"/>
    <property type="evidence" value="ECO:0007669"/>
    <property type="project" value="UniProtKB-SubCell"/>
</dbReference>
<dbReference type="AlphaFoldDB" id="A0A3S3N4N1"/>
<feature type="transmembrane region" description="Helical" evidence="7">
    <location>
        <begin position="387"/>
        <end position="405"/>
    </location>
</feature>
<feature type="transmembrane region" description="Helical" evidence="7">
    <location>
        <begin position="226"/>
        <end position="244"/>
    </location>
</feature>
<evidence type="ECO:0000256" key="5">
    <source>
        <dbReference type="ARBA" id="ARBA00023136"/>
    </source>
</evidence>
<dbReference type="OrthoDB" id="5588846at2759"/>
<dbReference type="EMBL" id="QPKB01000003">
    <property type="protein sequence ID" value="RWR80721.1"/>
    <property type="molecule type" value="Genomic_DNA"/>
</dbReference>
<gene>
    <name evidence="9" type="ORF">CKAN_00937400</name>
</gene>
<feature type="transmembrane region" description="Helical" evidence="7">
    <location>
        <begin position="647"/>
        <end position="670"/>
    </location>
</feature>
<dbReference type="Gene3D" id="1.20.1250.20">
    <property type="entry name" value="MFS general substrate transporter like domains"/>
    <property type="match status" value="1"/>
</dbReference>
<feature type="transmembrane region" description="Helical" evidence="7">
    <location>
        <begin position="314"/>
        <end position="332"/>
    </location>
</feature>
<feature type="transmembrane region" description="Helical" evidence="7">
    <location>
        <begin position="578"/>
        <end position="602"/>
    </location>
</feature>
<dbReference type="InterPro" id="IPR011701">
    <property type="entry name" value="MFS"/>
</dbReference>
<evidence type="ECO:0000256" key="4">
    <source>
        <dbReference type="ARBA" id="ARBA00022989"/>
    </source>
</evidence>
<feature type="transmembrane region" description="Helical" evidence="7">
    <location>
        <begin position="490"/>
        <end position="515"/>
    </location>
</feature>
<dbReference type="InterPro" id="IPR051068">
    <property type="entry name" value="MFS_Domain-Containing_Protein"/>
</dbReference>
<comment type="caution">
    <text evidence="9">The sequence shown here is derived from an EMBL/GenBank/DDBJ whole genome shotgun (WGS) entry which is preliminary data.</text>
</comment>
<dbReference type="InterPro" id="IPR036259">
    <property type="entry name" value="MFS_trans_sf"/>
</dbReference>
<evidence type="ECO:0000256" key="2">
    <source>
        <dbReference type="ARBA" id="ARBA00008335"/>
    </source>
</evidence>
<sequence>MVAFGKKLKERQYPEWQGYYINYKFMKKKVKQYSQQIQVGAQDRRNVLKEFSRVLDNQIEKIVLFLLEQQGLLASRIEKLGERSALLQDKRDISLISELREAYRAVGQDLLKLLFFVELNAVGLRKILKKFDKRFGYRFTDYYVTTRANHPYSQLQQVFKHVGIGAVVGTLSRNLADLQDCHGSSLLTHSTNFLHFLGQHALIMQEELPTPTEQQNGDQRYHFMSLLLNLVNTFLYMVNTYIIVPTADNYSLSLGAAATVCGVIIGSMAVAQVFSSVYFSAWSNKSYFRPLVFSSIVLLLGNTLYALAYDLDSIAVLLIGRLFCGLGSARAVNRRYISDCVPLKLRMQASAGFVSASALGMACGPALAGFLQMNFKIYKITINEDTLPGWVMALAWLLYLIWLWISFKEPDHDIEENQAPQEANPEPVQNDQMEKGLAQPLLSNSEEKQNDNDEYQECDVSEEGSEDSNKPVTSIGSAYRLLTPSIKAQLFIYFMLKYSMEILLSESSVITTFYFGWSTSAVATFLACLGLTVLPVNVVVGSYISNMFEDRQILLAAEIMVCIGIFLSFHVVVPYSVPQYVCSALITFVSAEVLEGVNLSLLSRVMSSRLARGTYNGGLLSTEAGTLARVVADGTITLAGYLGEDKLLNVTLFPSLLICIASIAATFLTYNTLF</sequence>
<keyword evidence="4 7" id="KW-1133">Transmembrane helix</keyword>
<feature type="transmembrane region" description="Helical" evidence="7">
    <location>
        <begin position="353"/>
        <end position="375"/>
    </location>
</feature>
<evidence type="ECO:0000256" key="6">
    <source>
        <dbReference type="SAM" id="MobiDB-lite"/>
    </source>
</evidence>
<dbReference type="PANTHER" id="PTHR23510:SF65">
    <property type="entry name" value="SPX DOMAIN-CONTAINING MEMBRANE PROTEIN OS09G0521800"/>
    <property type="match status" value="1"/>
</dbReference>
<evidence type="ECO:0000259" key="8">
    <source>
        <dbReference type="PROSITE" id="PS51382"/>
    </source>
</evidence>
<dbReference type="SUPFAM" id="SSF103473">
    <property type="entry name" value="MFS general substrate transporter"/>
    <property type="match status" value="1"/>
</dbReference>
<keyword evidence="10" id="KW-1185">Reference proteome</keyword>
<dbReference type="Proteomes" id="UP000283530">
    <property type="component" value="Unassembled WGS sequence"/>
</dbReference>
<dbReference type="InterPro" id="IPR045264">
    <property type="entry name" value="SPXM_SPX_plant"/>
</dbReference>
<evidence type="ECO:0000256" key="1">
    <source>
        <dbReference type="ARBA" id="ARBA00004141"/>
    </source>
</evidence>
<evidence type="ECO:0000313" key="10">
    <source>
        <dbReference type="Proteomes" id="UP000283530"/>
    </source>
</evidence>